<name>A0A2P2NE83_RHIMU</name>
<dbReference type="EMBL" id="GGEC01060290">
    <property type="protein sequence ID" value="MBX40774.1"/>
    <property type="molecule type" value="Transcribed_RNA"/>
</dbReference>
<proteinExistence type="predicted"/>
<sequence length="18" mass="2163">MHWFDCSSSLTGNYCLLW</sequence>
<protein>
    <submittedName>
        <fullName evidence="1">Uncharacterized protein</fullName>
    </submittedName>
</protein>
<organism evidence="1">
    <name type="scientific">Rhizophora mucronata</name>
    <name type="common">Asiatic mangrove</name>
    <dbReference type="NCBI Taxonomy" id="61149"/>
    <lineage>
        <taxon>Eukaryota</taxon>
        <taxon>Viridiplantae</taxon>
        <taxon>Streptophyta</taxon>
        <taxon>Embryophyta</taxon>
        <taxon>Tracheophyta</taxon>
        <taxon>Spermatophyta</taxon>
        <taxon>Magnoliopsida</taxon>
        <taxon>eudicotyledons</taxon>
        <taxon>Gunneridae</taxon>
        <taxon>Pentapetalae</taxon>
        <taxon>rosids</taxon>
        <taxon>fabids</taxon>
        <taxon>Malpighiales</taxon>
        <taxon>Rhizophoraceae</taxon>
        <taxon>Rhizophora</taxon>
    </lineage>
</organism>
<evidence type="ECO:0000313" key="1">
    <source>
        <dbReference type="EMBL" id="MBX40774.1"/>
    </source>
</evidence>
<dbReference type="AlphaFoldDB" id="A0A2P2NE83"/>
<reference evidence="1" key="1">
    <citation type="submission" date="2018-02" db="EMBL/GenBank/DDBJ databases">
        <title>Rhizophora mucronata_Transcriptome.</title>
        <authorList>
            <person name="Meera S.P."/>
            <person name="Sreeshan A."/>
            <person name="Augustine A."/>
        </authorList>
    </citation>
    <scope>NUCLEOTIDE SEQUENCE</scope>
    <source>
        <tissue evidence="1">Leaf</tissue>
    </source>
</reference>
<accession>A0A2P2NE83</accession>